<feature type="compositionally biased region" description="Polar residues" evidence="1">
    <location>
        <begin position="18"/>
        <end position="39"/>
    </location>
</feature>
<proteinExistence type="predicted"/>
<feature type="region of interest" description="Disordered" evidence="1">
    <location>
        <begin position="1"/>
        <end position="85"/>
    </location>
</feature>
<dbReference type="OMA" id="SAYQCME"/>
<name>T0PWM4_SAPDV</name>
<dbReference type="PANTHER" id="PTHR37508">
    <property type="entry name" value="TRANSMEMBRANE PROTEIN"/>
    <property type="match status" value="1"/>
</dbReference>
<dbReference type="GeneID" id="19953180"/>
<evidence type="ECO:0000256" key="1">
    <source>
        <dbReference type="SAM" id="MobiDB-lite"/>
    </source>
</evidence>
<evidence type="ECO:0000313" key="3">
    <source>
        <dbReference type="Proteomes" id="UP000030762"/>
    </source>
</evidence>
<dbReference type="OrthoDB" id="10543923at2759"/>
<dbReference type="AlphaFoldDB" id="T0PWM4"/>
<dbReference type="InParanoid" id="T0PWM4"/>
<feature type="compositionally biased region" description="Basic and acidic residues" evidence="1">
    <location>
        <begin position="344"/>
        <end position="355"/>
    </location>
</feature>
<gene>
    <name evidence="2" type="ORF">SDRG_12453</name>
</gene>
<dbReference type="PANTHER" id="PTHR37508:SF1">
    <property type="entry name" value="TRANSMEMBRANE PROTEIN"/>
    <property type="match status" value="1"/>
</dbReference>
<organism evidence="2 3">
    <name type="scientific">Saprolegnia diclina (strain VS20)</name>
    <dbReference type="NCBI Taxonomy" id="1156394"/>
    <lineage>
        <taxon>Eukaryota</taxon>
        <taxon>Sar</taxon>
        <taxon>Stramenopiles</taxon>
        <taxon>Oomycota</taxon>
        <taxon>Saprolegniomycetes</taxon>
        <taxon>Saprolegniales</taxon>
        <taxon>Saprolegniaceae</taxon>
        <taxon>Saprolegnia</taxon>
    </lineage>
</organism>
<dbReference type="RefSeq" id="XP_008616748.1">
    <property type="nucleotide sequence ID" value="XM_008618526.1"/>
</dbReference>
<feature type="compositionally biased region" description="Low complexity" evidence="1">
    <location>
        <begin position="72"/>
        <end position="85"/>
    </location>
</feature>
<protein>
    <submittedName>
        <fullName evidence="2">Uncharacterized protein</fullName>
    </submittedName>
</protein>
<dbReference type="Proteomes" id="UP000030762">
    <property type="component" value="Unassembled WGS sequence"/>
</dbReference>
<dbReference type="STRING" id="1156394.T0PWM4"/>
<reference evidence="2 3" key="1">
    <citation type="submission" date="2012-04" db="EMBL/GenBank/DDBJ databases">
        <title>The Genome Sequence of Saprolegnia declina VS20.</title>
        <authorList>
            <consortium name="The Broad Institute Genome Sequencing Platform"/>
            <person name="Russ C."/>
            <person name="Nusbaum C."/>
            <person name="Tyler B."/>
            <person name="van West P."/>
            <person name="Dieguez-Uribeondo J."/>
            <person name="de Bruijn I."/>
            <person name="Tripathy S."/>
            <person name="Jiang R."/>
            <person name="Young S.K."/>
            <person name="Zeng Q."/>
            <person name="Gargeya S."/>
            <person name="Fitzgerald M."/>
            <person name="Haas B."/>
            <person name="Abouelleil A."/>
            <person name="Alvarado L."/>
            <person name="Arachchi H.M."/>
            <person name="Berlin A."/>
            <person name="Chapman S.B."/>
            <person name="Goldberg J."/>
            <person name="Griggs A."/>
            <person name="Gujja S."/>
            <person name="Hansen M."/>
            <person name="Howarth C."/>
            <person name="Imamovic A."/>
            <person name="Larimer J."/>
            <person name="McCowen C."/>
            <person name="Montmayeur A."/>
            <person name="Murphy C."/>
            <person name="Neiman D."/>
            <person name="Pearson M."/>
            <person name="Priest M."/>
            <person name="Roberts A."/>
            <person name="Saif S."/>
            <person name="Shea T."/>
            <person name="Sisk P."/>
            <person name="Sykes S."/>
            <person name="Wortman J."/>
            <person name="Nusbaum C."/>
            <person name="Birren B."/>
        </authorList>
    </citation>
    <scope>NUCLEOTIDE SEQUENCE [LARGE SCALE GENOMIC DNA]</scope>
    <source>
        <strain evidence="2 3">VS20</strain>
    </source>
</reference>
<feature type="compositionally biased region" description="Low complexity" evidence="1">
    <location>
        <begin position="356"/>
        <end position="366"/>
    </location>
</feature>
<dbReference type="VEuPathDB" id="FungiDB:SDRG_12453"/>
<feature type="region of interest" description="Disordered" evidence="1">
    <location>
        <begin position="344"/>
        <end position="374"/>
    </location>
</feature>
<sequence length="534" mass="57506">MPNDKPTEAATPNCLAQAPTSDGASTNNTEEPAVTTTAPSELADNDAPPINKPTEAATPNCLAQAPTSDGASTNNTEEPVVTTTAPSELADNDASPIVNPTLAITSYDCFETGVQVVLLKNTELMKKVATKEQFFTVISAYQCMETLQDVVKMLEIAVAASHGFACNTDIKVATKEQFFTVISAYQCMETLQDVVKMLEIAVAASHGFACNTDIVRTLGDYQTLVVDTDIAADAFLCGCMQVLKSYKLAFVFLLKGNLVKTKKMLLSTCEVAGRMEAIAGKLAEKAEKAMKGAQASLNETVALNSKMKACTQAKANVLEKNPEAHVKCCDTDIAATELAVENAAEDRRKQGHVETTDTTSSSSSRSHASEVSRQGERDDCIKALEEQYKVNQAITTIACQLASYHGKGKTCDQAIAALKLIVTALGGIKATFENVRDFWSTLASKLWGADMCCDSLTNEWHEWVALAKVNYAAVQGMKDVKTKVHGVMSDLPNSAEANERLPRLLKELQDMLEANQAHIGHQWTKQQPSAMQSV</sequence>
<keyword evidence="3" id="KW-1185">Reference proteome</keyword>
<dbReference type="eggNOG" id="ENOG502S845">
    <property type="taxonomic scope" value="Eukaryota"/>
</dbReference>
<evidence type="ECO:0000313" key="2">
    <source>
        <dbReference type="EMBL" id="EQC29909.1"/>
    </source>
</evidence>
<dbReference type="EMBL" id="JH767180">
    <property type="protein sequence ID" value="EQC29909.1"/>
    <property type="molecule type" value="Genomic_DNA"/>
</dbReference>
<accession>T0PWM4</accession>